<dbReference type="PANTHER" id="PTHR36837">
    <property type="entry name" value="POLY(3-HYDROXYALKANOATE) POLYMERASE SUBUNIT PHAC"/>
    <property type="match status" value="1"/>
</dbReference>
<dbReference type="EMBL" id="LT984807">
    <property type="protein sequence ID" value="SPD59040.1"/>
    <property type="molecule type" value="Genomic_DNA"/>
</dbReference>
<dbReference type="PIRSF" id="PIRSF020818">
    <property type="entry name" value="PHB_depoly_PhaZ"/>
    <property type="match status" value="1"/>
</dbReference>
<evidence type="ECO:0000259" key="1">
    <source>
        <dbReference type="Pfam" id="PF06850"/>
    </source>
</evidence>
<dbReference type="Proteomes" id="UP000255168">
    <property type="component" value="Plasmid II"/>
</dbReference>
<organism evidence="3 4">
    <name type="scientific">Cupriavidus neocaledonicus</name>
    <dbReference type="NCBI Taxonomy" id="1040979"/>
    <lineage>
        <taxon>Bacteria</taxon>
        <taxon>Pseudomonadati</taxon>
        <taxon>Pseudomonadota</taxon>
        <taxon>Betaproteobacteria</taxon>
        <taxon>Burkholderiales</taxon>
        <taxon>Burkholderiaceae</taxon>
        <taxon>Cupriavidus</taxon>
    </lineage>
</organism>
<dbReference type="InterPro" id="IPR010915">
    <property type="entry name" value="PHB_depoly_PhaZ"/>
</dbReference>
<dbReference type="NCBIfam" id="TIGR01849">
    <property type="entry name" value="PHB_depoly_PhaZ"/>
    <property type="match status" value="1"/>
</dbReference>
<dbReference type="InterPro" id="IPR029058">
    <property type="entry name" value="AB_hydrolase_fold"/>
</dbReference>
<evidence type="ECO:0000313" key="4">
    <source>
        <dbReference type="Proteomes" id="UP000255168"/>
    </source>
</evidence>
<proteinExistence type="predicted"/>
<dbReference type="Gene3D" id="3.40.50.1820">
    <property type="entry name" value="alpha/beta hydrolase"/>
    <property type="match status" value="1"/>
</dbReference>
<gene>
    <name evidence="2" type="ORF">CBM2605_B150066</name>
    <name evidence="3" type="ORF">CBM2607_MP10442</name>
</gene>
<sequence length="406" mass="44893">MDIGREPTHQALFTPLGLWSGWIHSTGSGWMWQFAEAARSQHFTQCYELFQQAIKALGTPAFDLAQVEFEGSSMPVSESVVMETEFCRLRRFSCKRGRSGRTARSILLCAPLAGHHAVQMREVVQWLLPHADVYVSDWVNARDIPQTAGDLHLDDVVLTLQHFMVGLKPAELDVLAVCQATVPALAAAARLVAAGYPEPRSLVLLGGPIDPRRNPTPLTRMAGSLPPSWLDALGTHIVPSGYRGSGRRVYPGFLQYPSLMIWQPERPFLLLFDYIQSHGNGDPEAAREAERSIAHYGAMLDMPAEFILDTLRVVFQQTLLAKGIWRVAGSPVRPDQLRETRLLTIEGSRDTISGVGHTHAAHGLCVGVPAERRRRLTIAGCDHYGLFGGPTWRTAVYPVVHDWLVG</sequence>
<evidence type="ECO:0000313" key="3">
    <source>
        <dbReference type="EMBL" id="SPD59040.1"/>
    </source>
</evidence>
<dbReference type="InterPro" id="IPR051321">
    <property type="entry name" value="PHA/PHB_synthase"/>
</dbReference>
<reference evidence="4 5" key="1">
    <citation type="submission" date="2018-01" db="EMBL/GenBank/DDBJ databases">
        <authorList>
            <person name="Clerissi C."/>
        </authorList>
    </citation>
    <scope>NUCLEOTIDE SEQUENCE [LARGE SCALE GENOMIC DNA]</scope>
    <source>
        <strain evidence="2">Cupriavidus taiwanensis STM 6082</strain>
        <strain evidence="3">Cupriavidus taiwanensis STM 6160</strain>
        <plasmid evidence="4">ii</plasmid>
        <plasmid evidence="3">II</plasmid>
    </source>
</reference>
<dbReference type="PANTHER" id="PTHR36837:SF4">
    <property type="entry name" value="BLR0908 PROTEIN"/>
    <property type="match status" value="1"/>
</dbReference>
<dbReference type="SUPFAM" id="SSF53474">
    <property type="entry name" value="alpha/beta-Hydrolases"/>
    <property type="match status" value="1"/>
</dbReference>
<dbReference type="EMBL" id="OFTC01000038">
    <property type="protein sequence ID" value="SOZ39287.1"/>
    <property type="molecule type" value="Genomic_DNA"/>
</dbReference>
<dbReference type="InterPro" id="IPR009656">
    <property type="entry name" value="PHB_depo_C"/>
</dbReference>
<accession>A0A375HQL7</accession>
<protein>
    <submittedName>
        <fullName evidence="2">Esterase</fullName>
    </submittedName>
    <submittedName>
        <fullName evidence="3">Intracellular PHB depolymerase</fullName>
    </submittedName>
</protein>
<dbReference type="Pfam" id="PF06850">
    <property type="entry name" value="PHB_depo_C"/>
    <property type="match status" value="1"/>
</dbReference>
<evidence type="ECO:0000313" key="5">
    <source>
        <dbReference type="Proteomes" id="UP000256710"/>
    </source>
</evidence>
<keyword evidence="3" id="KW-0614">Plasmid</keyword>
<evidence type="ECO:0000313" key="2">
    <source>
        <dbReference type="EMBL" id="SOZ39287.1"/>
    </source>
</evidence>
<geneLocation type="plasmid" evidence="3">
    <name>II</name>
</geneLocation>
<feature type="domain" description="PHB de-polymerase C-terminal" evidence="1">
    <location>
        <begin position="206"/>
        <end position="404"/>
    </location>
</feature>
<keyword evidence="5" id="KW-1185">Reference proteome</keyword>
<dbReference type="Proteomes" id="UP000256710">
    <property type="component" value="Unassembled WGS sequence"/>
</dbReference>
<geneLocation type="plasmid" evidence="4">
    <name>ii</name>
</geneLocation>
<dbReference type="AlphaFoldDB" id="A0A375HQL7"/>
<name>A0A375HQL7_9BURK</name>